<feature type="compositionally biased region" description="Low complexity" evidence="5">
    <location>
        <begin position="11"/>
        <end position="32"/>
    </location>
</feature>
<keyword evidence="3" id="KW-0285">Flavoprotein</keyword>
<keyword evidence="4" id="KW-0274">FAD</keyword>
<dbReference type="InterPro" id="IPR009100">
    <property type="entry name" value="AcylCoA_DH/oxidase_NM_dom_sf"/>
</dbReference>
<dbReference type="InterPro" id="IPR036250">
    <property type="entry name" value="AcylCo_DH-like_C"/>
</dbReference>
<comment type="similarity">
    <text evidence="2">Belongs to the acyl-CoA dehydrogenase family.</text>
</comment>
<dbReference type="RefSeq" id="WP_191873358.1">
    <property type="nucleotide sequence ID" value="NZ_BMTD01000004.1"/>
</dbReference>
<dbReference type="AlphaFoldDB" id="A0A918I8Y9"/>
<evidence type="ECO:0000256" key="3">
    <source>
        <dbReference type="ARBA" id="ARBA00022630"/>
    </source>
</evidence>
<dbReference type="CDD" id="cd00567">
    <property type="entry name" value="ACAD"/>
    <property type="match status" value="1"/>
</dbReference>
<evidence type="ECO:0000256" key="5">
    <source>
        <dbReference type="SAM" id="MobiDB-lite"/>
    </source>
</evidence>
<dbReference type="Gene3D" id="1.10.540.10">
    <property type="entry name" value="Acyl-CoA dehydrogenase/oxidase, N-terminal domain"/>
    <property type="match status" value="1"/>
</dbReference>
<evidence type="ECO:0000256" key="2">
    <source>
        <dbReference type="ARBA" id="ARBA00009347"/>
    </source>
</evidence>
<accession>A0A918I8Y9</accession>
<reference evidence="7" key="1">
    <citation type="journal article" date="2014" name="Int. J. Syst. Evol. Microbiol.">
        <title>Complete genome sequence of Corynebacterium casei LMG S-19264T (=DSM 44701T), isolated from a smear-ripened cheese.</title>
        <authorList>
            <consortium name="US DOE Joint Genome Institute (JGI-PGF)"/>
            <person name="Walter F."/>
            <person name="Albersmeier A."/>
            <person name="Kalinowski J."/>
            <person name="Ruckert C."/>
        </authorList>
    </citation>
    <scope>NUCLEOTIDE SEQUENCE</scope>
    <source>
        <strain evidence="7">JCM 4369</strain>
    </source>
</reference>
<dbReference type="GO" id="GO:0003995">
    <property type="term" value="F:acyl-CoA dehydrogenase activity"/>
    <property type="evidence" value="ECO:0007669"/>
    <property type="project" value="TreeGrafter"/>
</dbReference>
<dbReference type="PANTHER" id="PTHR43884">
    <property type="entry name" value="ACYL-COA DEHYDROGENASE"/>
    <property type="match status" value="1"/>
</dbReference>
<evidence type="ECO:0000313" key="8">
    <source>
        <dbReference type="Proteomes" id="UP000618795"/>
    </source>
</evidence>
<dbReference type="InterPro" id="IPR009075">
    <property type="entry name" value="AcylCo_DH/oxidase_C"/>
</dbReference>
<dbReference type="Gene3D" id="1.20.140.10">
    <property type="entry name" value="Butyryl-CoA Dehydrogenase, subunit A, domain 3"/>
    <property type="match status" value="1"/>
</dbReference>
<dbReference type="InterPro" id="IPR046373">
    <property type="entry name" value="Acyl-CoA_Oxase/DH_mid-dom_sf"/>
</dbReference>
<proteinExistence type="inferred from homology"/>
<dbReference type="EMBL" id="BMTD01000004">
    <property type="protein sequence ID" value="GGU89508.1"/>
    <property type="molecule type" value="Genomic_DNA"/>
</dbReference>
<dbReference type="GO" id="GO:0005886">
    <property type="term" value="C:plasma membrane"/>
    <property type="evidence" value="ECO:0007669"/>
    <property type="project" value="TreeGrafter"/>
</dbReference>
<evidence type="ECO:0000256" key="4">
    <source>
        <dbReference type="ARBA" id="ARBA00022827"/>
    </source>
</evidence>
<organism evidence="7 8">
    <name type="scientific">Streptomyces filipinensis</name>
    <dbReference type="NCBI Taxonomy" id="66887"/>
    <lineage>
        <taxon>Bacteria</taxon>
        <taxon>Bacillati</taxon>
        <taxon>Actinomycetota</taxon>
        <taxon>Actinomycetes</taxon>
        <taxon>Kitasatosporales</taxon>
        <taxon>Streptomycetaceae</taxon>
        <taxon>Streptomyces</taxon>
    </lineage>
</organism>
<comment type="caution">
    <text evidence="7">The sequence shown here is derived from an EMBL/GenBank/DDBJ whole genome shotgun (WGS) entry which is preliminary data.</text>
</comment>
<reference evidence="7" key="2">
    <citation type="submission" date="2020-09" db="EMBL/GenBank/DDBJ databases">
        <authorList>
            <person name="Sun Q."/>
            <person name="Ohkuma M."/>
        </authorList>
    </citation>
    <scope>NUCLEOTIDE SEQUENCE</scope>
    <source>
        <strain evidence="7">JCM 4369</strain>
    </source>
</reference>
<dbReference type="Pfam" id="PF00441">
    <property type="entry name" value="Acyl-CoA_dh_1"/>
    <property type="match status" value="1"/>
</dbReference>
<evidence type="ECO:0000313" key="7">
    <source>
        <dbReference type="EMBL" id="GGU89508.1"/>
    </source>
</evidence>
<dbReference type="InterPro" id="IPR037069">
    <property type="entry name" value="AcylCoA_DH/ox_N_sf"/>
</dbReference>
<protein>
    <submittedName>
        <fullName evidence="7">Acyl-CoA dehydrogenase</fullName>
    </submittedName>
</protein>
<dbReference type="Gene3D" id="2.40.110.10">
    <property type="entry name" value="Butyryl-CoA Dehydrogenase, subunit A, domain 2"/>
    <property type="match status" value="1"/>
</dbReference>
<feature type="region of interest" description="Disordered" evidence="5">
    <location>
        <begin position="1"/>
        <end position="56"/>
    </location>
</feature>
<comment type="cofactor">
    <cofactor evidence="1">
        <name>FAD</name>
        <dbReference type="ChEBI" id="CHEBI:57692"/>
    </cofactor>
</comment>
<dbReference type="GO" id="GO:0050660">
    <property type="term" value="F:flavin adenine dinucleotide binding"/>
    <property type="evidence" value="ECO:0007669"/>
    <property type="project" value="InterPro"/>
</dbReference>
<dbReference type="SUPFAM" id="SSF47203">
    <property type="entry name" value="Acyl-CoA dehydrogenase C-terminal domain-like"/>
    <property type="match status" value="1"/>
</dbReference>
<evidence type="ECO:0000259" key="6">
    <source>
        <dbReference type="Pfam" id="PF00441"/>
    </source>
</evidence>
<sequence length="639" mass="67198">MTTTPGAPEMPSAAASRRGAGNGAPSHDAPAPADRPLPAPPAAHSANPAEPPANPAEQTRIDALEAALGPLDDPRNPLGAAALLAADAAGEPVAGAERVLDTFGLNAEFVPAELGGRLTRMDVLGRLLRPLFRRDASLGFGYGLSCFFAAVPVWTAGSDTQRRLVARLLLGGDRVAVARHEVAHGNDFVRDELTARPAAGGGLTVSGSKTAIANAGRSRGLVVFARTSAAPGGGRSHSVLLLDRADLADGQITDTGRHSTNGMRGAEFGGLAFADCTVPDSAVLGRIGDGYELSLRSSLLIRGLIPSIVLAGVDTALRTVAAFATRRRDDGRSSLDVRHVRDVLTGAFLDLLLIDCLALVATRSLHLLPHQMSVYAASAAYLAPRLAAETMDEMAAVLGEESFAVSGTYGMFQKQLRDLPVTSLGHAGSAGRQVSILPQLPHFARHAWFAEREAPGALFRPHEDLPPLDLPRLSLLSGSDPLAATLVACTTWLESADLTERGREDWRLLRSLAQAFTGELRDLAKAFGEIDPGDRAALASPRNFALADRYTLVLAAAACLGTWREQTSAPTDAFLADPAWAFAVLHRLARRLGLPLPDPAEDRAGGGSRVAACEQRVLAEALDRLHGRRSYDLYGSALA</sequence>
<dbReference type="Proteomes" id="UP000618795">
    <property type="component" value="Unassembled WGS sequence"/>
</dbReference>
<evidence type="ECO:0000256" key="1">
    <source>
        <dbReference type="ARBA" id="ARBA00001974"/>
    </source>
</evidence>
<gene>
    <name evidence="7" type="ORF">GCM10010260_24620</name>
</gene>
<dbReference type="PANTHER" id="PTHR43884:SF19">
    <property type="entry name" value="ACYL-COA DEHYDROGENASE FADE4-RELATED"/>
    <property type="match status" value="1"/>
</dbReference>
<feature type="domain" description="Acyl-CoA dehydrogenase/oxidase C-terminal" evidence="6">
    <location>
        <begin position="301"/>
        <end position="434"/>
    </location>
</feature>
<keyword evidence="8" id="KW-1185">Reference proteome</keyword>
<name>A0A918I8Y9_9ACTN</name>
<dbReference type="SUPFAM" id="SSF56645">
    <property type="entry name" value="Acyl-CoA dehydrogenase NM domain-like"/>
    <property type="match status" value="1"/>
</dbReference>